<dbReference type="GO" id="GO:0003677">
    <property type="term" value="F:DNA binding"/>
    <property type="evidence" value="ECO:0007669"/>
    <property type="project" value="UniProtKB-KW"/>
</dbReference>
<evidence type="ECO:0000256" key="6">
    <source>
        <dbReference type="PROSITE-ProRule" id="PRU00560"/>
    </source>
</evidence>
<dbReference type="GO" id="GO:0005524">
    <property type="term" value="F:ATP binding"/>
    <property type="evidence" value="ECO:0007669"/>
    <property type="project" value="UniProtKB-UniRule"/>
</dbReference>
<dbReference type="PROSITE" id="PS51198">
    <property type="entry name" value="UVRD_HELICASE_ATP_BIND"/>
    <property type="match status" value="1"/>
</dbReference>
<organism evidence="8 9">
    <name type="scientific">Fervidicella metallireducens AeB</name>
    <dbReference type="NCBI Taxonomy" id="1403537"/>
    <lineage>
        <taxon>Bacteria</taxon>
        <taxon>Bacillati</taxon>
        <taxon>Bacillota</taxon>
        <taxon>Clostridia</taxon>
        <taxon>Eubacteriales</taxon>
        <taxon>Clostridiaceae</taxon>
        <taxon>Fervidicella</taxon>
    </lineage>
</organism>
<dbReference type="InterPro" id="IPR027417">
    <property type="entry name" value="P-loop_NTPase"/>
</dbReference>
<dbReference type="InterPro" id="IPR013986">
    <property type="entry name" value="DExx_box_DNA_helicase_dom_sf"/>
</dbReference>
<dbReference type="SUPFAM" id="SSF52540">
    <property type="entry name" value="P-loop containing nucleoside triphosphate hydrolases"/>
    <property type="match status" value="1"/>
</dbReference>
<dbReference type="Pfam" id="PF00580">
    <property type="entry name" value="UvrD-helicase"/>
    <property type="match status" value="1"/>
</dbReference>
<evidence type="ECO:0000256" key="3">
    <source>
        <dbReference type="ARBA" id="ARBA00022806"/>
    </source>
</evidence>
<dbReference type="GO" id="GO:0033202">
    <property type="term" value="C:DNA helicase complex"/>
    <property type="evidence" value="ECO:0007669"/>
    <property type="project" value="TreeGrafter"/>
</dbReference>
<dbReference type="Gene3D" id="3.40.50.300">
    <property type="entry name" value="P-loop containing nucleotide triphosphate hydrolases"/>
    <property type="match status" value="1"/>
</dbReference>
<dbReference type="GO" id="GO:0005829">
    <property type="term" value="C:cytosol"/>
    <property type="evidence" value="ECO:0007669"/>
    <property type="project" value="TreeGrafter"/>
</dbReference>
<reference evidence="8 9" key="1">
    <citation type="journal article" date="2014" name="Genome Announc.">
        <title>Draft Genome Sequence of Fervidicella metallireducens Strain AeBT, an Iron-Reducing Thermoanaerobe from the Great Artesian Basin.</title>
        <authorList>
            <person name="Patel B.K."/>
        </authorList>
    </citation>
    <scope>NUCLEOTIDE SEQUENCE [LARGE SCALE GENOMIC DNA]</scope>
    <source>
        <strain evidence="8 9">AeB</strain>
    </source>
</reference>
<dbReference type="InterPro" id="IPR000212">
    <property type="entry name" value="DNA_helicase_UvrD/REP"/>
</dbReference>
<keyword evidence="5" id="KW-0238">DNA-binding</keyword>
<feature type="domain" description="UvrD-like helicase ATP-binding" evidence="7">
    <location>
        <begin position="10"/>
        <end position="275"/>
    </location>
</feature>
<dbReference type="AlphaFoldDB" id="A0A017RRH0"/>
<keyword evidence="9" id="KW-1185">Reference proteome</keyword>
<dbReference type="InterPro" id="IPR014016">
    <property type="entry name" value="UvrD-like_ATP-bd"/>
</dbReference>
<evidence type="ECO:0000313" key="9">
    <source>
        <dbReference type="Proteomes" id="UP000019681"/>
    </source>
</evidence>
<evidence type="ECO:0000256" key="2">
    <source>
        <dbReference type="ARBA" id="ARBA00022801"/>
    </source>
</evidence>
<dbReference type="GO" id="GO:0000725">
    <property type="term" value="P:recombinational repair"/>
    <property type="evidence" value="ECO:0007669"/>
    <property type="project" value="TreeGrafter"/>
</dbReference>
<name>A0A017RRH0_9CLOT</name>
<gene>
    <name evidence="8" type="ORF">Q428_13730</name>
</gene>
<feature type="non-terminal residue" evidence="8">
    <location>
        <position position="323"/>
    </location>
</feature>
<dbReference type="GO" id="GO:0043138">
    <property type="term" value="F:3'-5' DNA helicase activity"/>
    <property type="evidence" value="ECO:0007669"/>
    <property type="project" value="TreeGrafter"/>
</dbReference>
<dbReference type="PANTHER" id="PTHR11070:SF2">
    <property type="entry name" value="ATP-DEPENDENT DNA HELICASE SRS2"/>
    <property type="match status" value="1"/>
</dbReference>
<sequence length="323" mass="37423">MLEIYLRELGKLNKYQLEAVKAKDKYAVLNAAVGSGKTTVLTHKVLYLHLLENIKLEDIMVLTFTNKAAKEIRNRVLEFSDALKEELKYFGTFHSVAKSILADSPKLKDIGYSPDFKVIDNEEAAQLLIEIIEKEKLNVKYKSKLIKRIEEFKKGKVLYGVMKNTDDINELYSLYTMEKINRNIMDFDDLIIRCIEILDKPISPKWIIIDEFQDTDLNQLQLIKKLSGESTNIFVIGDPNQEIYSFRTGISGVFKEFKRLYNPREYTLPINYRSSRTIIEAAKVFLGDNPLESSKEYGNKIIVKKHHDAFNEALYISRKIKGF</sequence>
<proteinExistence type="predicted"/>
<dbReference type="EMBL" id="AZQP01000063">
    <property type="protein sequence ID" value="EYE87368.1"/>
    <property type="molecule type" value="Genomic_DNA"/>
</dbReference>
<feature type="binding site" evidence="6">
    <location>
        <begin position="31"/>
        <end position="38"/>
    </location>
    <ligand>
        <name>ATP</name>
        <dbReference type="ChEBI" id="CHEBI:30616"/>
    </ligand>
</feature>
<dbReference type="GO" id="GO:0016787">
    <property type="term" value="F:hydrolase activity"/>
    <property type="evidence" value="ECO:0007669"/>
    <property type="project" value="UniProtKB-UniRule"/>
</dbReference>
<keyword evidence="1 6" id="KW-0547">Nucleotide-binding</keyword>
<keyword evidence="2 6" id="KW-0378">Hydrolase</keyword>
<accession>A0A017RRH0</accession>
<dbReference type="Gene3D" id="1.10.10.160">
    <property type="match status" value="1"/>
</dbReference>
<comment type="caution">
    <text evidence="8">The sequence shown here is derived from an EMBL/GenBank/DDBJ whole genome shotgun (WGS) entry which is preliminary data.</text>
</comment>
<dbReference type="CDD" id="cd17932">
    <property type="entry name" value="DEXQc_UvrD"/>
    <property type="match status" value="1"/>
</dbReference>
<evidence type="ECO:0000313" key="8">
    <source>
        <dbReference type="EMBL" id="EYE87368.1"/>
    </source>
</evidence>
<dbReference type="Proteomes" id="UP000019681">
    <property type="component" value="Unassembled WGS sequence"/>
</dbReference>
<keyword evidence="4 6" id="KW-0067">ATP-binding</keyword>
<dbReference type="RefSeq" id="WP_035381562.1">
    <property type="nucleotide sequence ID" value="NZ_AZQP01000063.1"/>
</dbReference>
<evidence type="ECO:0000256" key="5">
    <source>
        <dbReference type="ARBA" id="ARBA00023125"/>
    </source>
</evidence>
<dbReference type="STRING" id="1403537.Q428_13730"/>
<evidence type="ECO:0000256" key="1">
    <source>
        <dbReference type="ARBA" id="ARBA00022741"/>
    </source>
</evidence>
<evidence type="ECO:0000259" key="7">
    <source>
        <dbReference type="PROSITE" id="PS51198"/>
    </source>
</evidence>
<dbReference type="PANTHER" id="PTHR11070">
    <property type="entry name" value="UVRD / RECB / PCRA DNA HELICASE FAMILY MEMBER"/>
    <property type="match status" value="1"/>
</dbReference>
<keyword evidence="3 6" id="KW-0347">Helicase</keyword>
<dbReference type="OrthoDB" id="9765670at2"/>
<evidence type="ECO:0000256" key="4">
    <source>
        <dbReference type="ARBA" id="ARBA00022840"/>
    </source>
</evidence>
<protein>
    <recommendedName>
        <fullName evidence="7">UvrD-like helicase ATP-binding domain-containing protein</fullName>
    </recommendedName>
</protein>